<dbReference type="Proteomes" id="UP000270678">
    <property type="component" value="Chromosome"/>
</dbReference>
<dbReference type="RefSeq" id="WP_126996750.1">
    <property type="nucleotide sequence ID" value="NZ_CP034346.1"/>
</dbReference>
<sequence>METIIRTEKITKKFNNNETVLKGIDLSFYLNSFNAIIGASGSGKSTLLNIIAGLLRPTSGKVFYQDLEVTSFSDTQLSKFKKYKISTVFQNYLLLPNLTVAENIRIGISESNKALPFSEITEMLGIDDILSKFPSQLSGGQQQRVSIARAIIKNPKILFCDEATGALDEENSIRVLKLLHLIKKHYGITIIFVTHNLKIADTAERIITMKDGIVHNDMWNENPISADEIKWGVNVDHSRE</sequence>
<dbReference type="InterPro" id="IPR027417">
    <property type="entry name" value="P-loop_NTPase"/>
</dbReference>
<dbReference type="PANTHER" id="PTHR42798">
    <property type="entry name" value="LIPOPROTEIN-RELEASING SYSTEM ATP-BINDING PROTEIN LOLD"/>
    <property type="match status" value="1"/>
</dbReference>
<feature type="domain" description="ABC transporter" evidence="5">
    <location>
        <begin position="5"/>
        <end position="236"/>
    </location>
</feature>
<dbReference type="OrthoDB" id="9791546at2"/>
<dbReference type="KEGG" id="plut:EI981_07140"/>
<accession>A0A3S9UV79</accession>
<reference evidence="7" key="1">
    <citation type="submission" date="2018-12" db="EMBL/GenBank/DDBJ databases">
        <title>Complete genome sequence of Paenibacillus sp. MBLB1234.</title>
        <authorList>
            <person name="Nam Y.-D."/>
            <person name="Kang J."/>
            <person name="Chung W.-H."/>
            <person name="Park Y.S."/>
        </authorList>
    </citation>
    <scope>NUCLEOTIDE SEQUENCE [LARGE SCALE GENOMIC DNA]</scope>
    <source>
        <strain evidence="7">MBLB1234</strain>
    </source>
</reference>
<evidence type="ECO:0000256" key="4">
    <source>
        <dbReference type="ARBA" id="ARBA00022840"/>
    </source>
</evidence>
<dbReference type="EMBL" id="CP034346">
    <property type="protein sequence ID" value="AZS14258.1"/>
    <property type="molecule type" value="Genomic_DNA"/>
</dbReference>
<dbReference type="AlphaFoldDB" id="A0A3S9UV79"/>
<dbReference type="PANTHER" id="PTHR42798:SF2">
    <property type="entry name" value="ABC TRANSPORTER ATP-BINDING PROTEIN MG467-RELATED"/>
    <property type="match status" value="1"/>
</dbReference>
<keyword evidence="7" id="KW-1185">Reference proteome</keyword>
<evidence type="ECO:0000256" key="2">
    <source>
        <dbReference type="ARBA" id="ARBA00022448"/>
    </source>
</evidence>
<dbReference type="Pfam" id="PF00005">
    <property type="entry name" value="ABC_tran"/>
    <property type="match status" value="1"/>
</dbReference>
<dbReference type="InterPro" id="IPR003593">
    <property type="entry name" value="AAA+_ATPase"/>
</dbReference>
<dbReference type="GO" id="GO:0005524">
    <property type="term" value="F:ATP binding"/>
    <property type="evidence" value="ECO:0007669"/>
    <property type="project" value="UniProtKB-KW"/>
</dbReference>
<dbReference type="InterPro" id="IPR017871">
    <property type="entry name" value="ABC_transporter-like_CS"/>
</dbReference>
<dbReference type="InterPro" id="IPR003439">
    <property type="entry name" value="ABC_transporter-like_ATP-bd"/>
</dbReference>
<dbReference type="Gene3D" id="3.40.50.300">
    <property type="entry name" value="P-loop containing nucleotide triphosphate hydrolases"/>
    <property type="match status" value="1"/>
</dbReference>
<keyword evidence="3" id="KW-0547">Nucleotide-binding</keyword>
<dbReference type="SMART" id="SM00382">
    <property type="entry name" value="AAA"/>
    <property type="match status" value="1"/>
</dbReference>
<protein>
    <submittedName>
        <fullName evidence="6">ABC transporter ATP-binding protein</fullName>
    </submittedName>
</protein>
<evidence type="ECO:0000313" key="6">
    <source>
        <dbReference type="EMBL" id="AZS14258.1"/>
    </source>
</evidence>
<comment type="similarity">
    <text evidence="1">Belongs to the ABC transporter superfamily.</text>
</comment>
<gene>
    <name evidence="6" type="ORF">EI981_07140</name>
</gene>
<organism evidence="6 7">
    <name type="scientific">Paenibacillus lutimineralis</name>
    <dbReference type="NCBI Taxonomy" id="2707005"/>
    <lineage>
        <taxon>Bacteria</taxon>
        <taxon>Bacillati</taxon>
        <taxon>Bacillota</taxon>
        <taxon>Bacilli</taxon>
        <taxon>Bacillales</taxon>
        <taxon>Paenibacillaceae</taxon>
        <taxon>Paenibacillus</taxon>
    </lineage>
</organism>
<dbReference type="GO" id="GO:0016887">
    <property type="term" value="F:ATP hydrolysis activity"/>
    <property type="evidence" value="ECO:0007669"/>
    <property type="project" value="InterPro"/>
</dbReference>
<keyword evidence="2" id="KW-0813">Transport</keyword>
<evidence type="ECO:0000256" key="3">
    <source>
        <dbReference type="ARBA" id="ARBA00022741"/>
    </source>
</evidence>
<evidence type="ECO:0000313" key="7">
    <source>
        <dbReference type="Proteomes" id="UP000270678"/>
    </source>
</evidence>
<evidence type="ECO:0000259" key="5">
    <source>
        <dbReference type="PROSITE" id="PS50893"/>
    </source>
</evidence>
<keyword evidence="4 6" id="KW-0067">ATP-binding</keyword>
<dbReference type="PROSITE" id="PS00211">
    <property type="entry name" value="ABC_TRANSPORTER_1"/>
    <property type="match status" value="1"/>
</dbReference>
<name>A0A3S9UV79_9BACL</name>
<proteinExistence type="inferred from homology"/>
<dbReference type="InterPro" id="IPR017911">
    <property type="entry name" value="MacB-like_ATP-bd"/>
</dbReference>
<evidence type="ECO:0000256" key="1">
    <source>
        <dbReference type="ARBA" id="ARBA00005417"/>
    </source>
</evidence>
<dbReference type="PROSITE" id="PS50893">
    <property type="entry name" value="ABC_TRANSPORTER_2"/>
    <property type="match status" value="1"/>
</dbReference>
<dbReference type="SUPFAM" id="SSF52540">
    <property type="entry name" value="P-loop containing nucleoside triphosphate hydrolases"/>
    <property type="match status" value="1"/>
</dbReference>
<dbReference type="CDD" id="cd03255">
    <property type="entry name" value="ABC_MJ0796_LolCDE_FtsE"/>
    <property type="match status" value="1"/>
</dbReference>